<dbReference type="OrthoDB" id="9812921at2"/>
<dbReference type="InterPro" id="IPR001375">
    <property type="entry name" value="Peptidase_S9_cat"/>
</dbReference>
<evidence type="ECO:0000256" key="2">
    <source>
        <dbReference type="ARBA" id="ARBA00022670"/>
    </source>
</evidence>
<feature type="domain" description="Peptidase S9 prolyl oligopeptidase catalytic" evidence="7">
    <location>
        <begin position="468"/>
        <end position="678"/>
    </location>
</feature>
<name>A0A2S5A1U6_9SPHI</name>
<evidence type="ECO:0000256" key="1">
    <source>
        <dbReference type="ARBA" id="ARBA00010040"/>
    </source>
</evidence>
<dbReference type="PANTHER" id="PTHR42776">
    <property type="entry name" value="SERINE PEPTIDASE S9 FAMILY MEMBER"/>
    <property type="match status" value="1"/>
</dbReference>
<keyword evidence="2" id="KW-0645">Protease</keyword>
<feature type="chain" id="PRO_5015397638" evidence="6">
    <location>
        <begin position="19"/>
        <end position="678"/>
    </location>
</feature>
<dbReference type="InterPro" id="IPR011042">
    <property type="entry name" value="6-blade_b-propeller_TolB-like"/>
</dbReference>
<evidence type="ECO:0000313" key="8">
    <source>
        <dbReference type="EMBL" id="POY36247.1"/>
    </source>
</evidence>
<dbReference type="GO" id="GO:0006508">
    <property type="term" value="P:proteolysis"/>
    <property type="evidence" value="ECO:0007669"/>
    <property type="project" value="UniProtKB-KW"/>
</dbReference>
<accession>A0A2S5A1U6</accession>
<dbReference type="SUPFAM" id="SSF53474">
    <property type="entry name" value="alpha/beta-Hydrolases"/>
    <property type="match status" value="1"/>
</dbReference>
<protein>
    <submittedName>
        <fullName evidence="8">Peptidase S9</fullName>
    </submittedName>
</protein>
<reference evidence="8 9" key="1">
    <citation type="submission" date="2018-01" db="EMBL/GenBank/DDBJ databases">
        <authorList>
            <person name="Gaut B.S."/>
            <person name="Morton B.R."/>
            <person name="Clegg M.T."/>
            <person name="Duvall M.R."/>
        </authorList>
    </citation>
    <scope>NUCLEOTIDE SEQUENCE [LARGE SCALE GENOMIC DNA]</scope>
    <source>
        <strain evidence="8 9">HR-AV</strain>
    </source>
</reference>
<keyword evidence="3 6" id="KW-0732">Signal</keyword>
<proteinExistence type="inferred from homology"/>
<evidence type="ECO:0000256" key="5">
    <source>
        <dbReference type="ARBA" id="ARBA00022825"/>
    </source>
</evidence>
<dbReference type="EMBL" id="PQVF01000007">
    <property type="protein sequence ID" value="POY36247.1"/>
    <property type="molecule type" value="Genomic_DNA"/>
</dbReference>
<feature type="signal peptide" evidence="6">
    <location>
        <begin position="1"/>
        <end position="18"/>
    </location>
</feature>
<comment type="similarity">
    <text evidence="1">Belongs to the peptidase S9C family.</text>
</comment>
<dbReference type="Pfam" id="PF07676">
    <property type="entry name" value="PD40"/>
    <property type="match status" value="1"/>
</dbReference>
<keyword evidence="4" id="KW-0378">Hydrolase</keyword>
<evidence type="ECO:0000313" key="9">
    <source>
        <dbReference type="Proteomes" id="UP000236893"/>
    </source>
</evidence>
<keyword evidence="5" id="KW-0720">Serine protease</keyword>
<organism evidence="8 9">
    <name type="scientific">Solitalea longa</name>
    <dbReference type="NCBI Taxonomy" id="2079460"/>
    <lineage>
        <taxon>Bacteria</taxon>
        <taxon>Pseudomonadati</taxon>
        <taxon>Bacteroidota</taxon>
        <taxon>Sphingobacteriia</taxon>
        <taxon>Sphingobacteriales</taxon>
        <taxon>Sphingobacteriaceae</taxon>
        <taxon>Solitalea</taxon>
    </lineage>
</organism>
<dbReference type="GO" id="GO:0004252">
    <property type="term" value="F:serine-type endopeptidase activity"/>
    <property type="evidence" value="ECO:0007669"/>
    <property type="project" value="TreeGrafter"/>
</dbReference>
<evidence type="ECO:0000256" key="6">
    <source>
        <dbReference type="SAM" id="SignalP"/>
    </source>
</evidence>
<evidence type="ECO:0000259" key="7">
    <source>
        <dbReference type="Pfam" id="PF00326"/>
    </source>
</evidence>
<dbReference type="Proteomes" id="UP000236893">
    <property type="component" value="Unassembled WGS sequence"/>
</dbReference>
<evidence type="ECO:0000256" key="4">
    <source>
        <dbReference type="ARBA" id="ARBA00022801"/>
    </source>
</evidence>
<dbReference type="FunFam" id="3.40.50.1820:FF:000028">
    <property type="entry name" value="S9 family peptidase"/>
    <property type="match status" value="1"/>
</dbReference>
<dbReference type="Pfam" id="PF00326">
    <property type="entry name" value="Peptidase_S9"/>
    <property type="match status" value="1"/>
</dbReference>
<dbReference type="InterPro" id="IPR029058">
    <property type="entry name" value="AB_hydrolase_fold"/>
</dbReference>
<dbReference type="Gene3D" id="3.40.50.1820">
    <property type="entry name" value="alpha/beta hydrolase"/>
    <property type="match status" value="1"/>
</dbReference>
<dbReference type="InterPro" id="IPR011659">
    <property type="entry name" value="WD40"/>
</dbReference>
<dbReference type="PANTHER" id="PTHR42776:SF13">
    <property type="entry name" value="DIPEPTIDYL-PEPTIDASE 5"/>
    <property type="match status" value="1"/>
</dbReference>
<comment type="caution">
    <text evidence="8">The sequence shown here is derived from an EMBL/GenBank/DDBJ whole genome shotgun (WGS) entry which is preliminary data.</text>
</comment>
<dbReference type="RefSeq" id="WP_103789166.1">
    <property type="nucleotide sequence ID" value="NZ_PQVF01000007.1"/>
</dbReference>
<sequence>MKKILIAVALLASTQLMAQNRLTPELLMKLGRVSEPKVSPNGKSVIYNVRNMDIAANSGNSDIYIVDINGNNAKAIANESANETNGKWRPDGKKIGYLKGDQIWEMNPDGSGKVQISDIKEGISGFGYSPKMGYVWFISDVKLDKNPAELYPDLPKAEGARIIDGLFYRHWTAWHDYAYSHVFIANYADGKISNAKDLMPNERFDAPLQPNGGEEQFAFSADDKKVAYTCRKLNGTAEALSTNSDIYVFDITSGTTENVSAFNTGYDTNPRFSPDGKKMLWLSMERNGYEADKNRILVYDVTSKAHNEITKNFDNSVSKAEWDMDSQRIFFIAGISATEQIMLFDPKLRSVSQIIPLTDVVADINDFDFTYVNKKPVMVTSMMNISLPTEIFTLEVGKKQLTQISKVNTQALSALKMGKVEKRMVKTTDGKDMLVWVILPPDFDPAKKYPTLLYCQGGPQSTVSQFFSYRWNFQLMAANDYIIVAPNRRGLPSFGQQWNEEISGDWGGQCMRDYLSAIDEVAKESYVDKDHLGAVGASFGGYSVYWLAGHHEKRFKAFISHCGVFDLESMYGTTEETWFPNFDMGGPYWKSPQPKSYEQFSPHKFVQNWDTPILVIHNEKDFRVPLGQGMEAFSAAQLQNIPSRFLYFPDEGHWVTKPQNSILWNRVFFDWLDKYLKK</sequence>
<keyword evidence="9" id="KW-1185">Reference proteome</keyword>
<dbReference type="AlphaFoldDB" id="A0A2S5A1U6"/>
<dbReference type="Gene3D" id="2.120.10.30">
    <property type="entry name" value="TolB, C-terminal domain"/>
    <property type="match status" value="2"/>
</dbReference>
<dbReference type="SUPFAM" id="SSF82171">
    <property type="entry name" value="DPP6 N-terminal domain-like"/>
    <property type="match status" value="1"/>
</dbReference>
<gene>
    <name evidence="8" type="ORF">C3K47_10855</name>
</gene>
<evidence type="ECO:0000256" key="3">
    <source>
        <dbReference type="ARBA" id="ARBA00022729"/>
    </source>
</evidence>